<evidence type="ECO:0000259" key="7">
    <source>
        <dbReference type="Pfam" id="PF02687"/>
    </source>
</evidence>
<dbReference type="EMBL" id="CP102294">
    <property type="protein sequence ID" value="UWN57442.1"/>
    <property type="molecule type" value="Genomic_DNA"/>
</dbReference>
<evidence type="ECO:0000256" key="1">
    <source>
        <dbReference type="ARBA" id="ARBA00004651"/>
    </source>
</evidence>
<sequence>MCENLLRYYKQNKLAVSLSIAGLTLALTSFIVIIAQVSYELTFDAHYENADRIFRAEYTDGTLEGLYESGLKRMRGDVLLASSPHIESGGIVYSYGNTRVYDEQEGKTGSLGIDFYLVSPSLPDLFEFETVQGDLKRIGEPQAAALSQSAATALYGHRNPIGRRLVIDDETKEIVAIYRDFPKNSSFVPCSIIGALGDHGIENGYGAYEYYIRVDDPEHLETIRKAVNPLWIEQEQDETLKLRFTALPKIHFTHDMLYVSQQTASYATVYSLLTIAVLIILIAMINFVNFTVSRIPSRIRHINTQKILGETNARLRLRSIAESVVLSLVSLFLALLLARYLSTTRVASLVDASIDPLSNLRLIFYGILASLGAGIIAALYPAFYSTSFPPIFALNGSFGLSRKGKIMRIMLISFQYVVSIALIIISLSIGEQNRYIRNFDMGFRRDNILTTRLSFQFDRQDALVEKLKSNPDILDVTFAWAQPVLESRPYWSIDYKGENFRFDWYPVAPNFLSFMGIPIREGRNFSDSDKKHPNGHFIFNRTAQLQRNVSVGDRISDIEVIGIAENVHYQPLQYAVSPLVYYVSGNMKLTHMFVKVRTTDIPEISAFIRETVRSFDPDADADIRFLDENIGALYQKEDRLAAMLTLFSLLSVGISIVGVFGLILFETQFRRKEIGLRKVYGATIGEILRMFNKRYMRIVLACSVVAIPAGWYVVDRWLESFAYRTPVKWWIFAVAVGSVALVTVLTITLQSYRTATENPVRSIKTE</sequence>
<evidence type="ECO:0000256" key="6">
    <source>
        <dbReference type="SAM" id="Phobius"/>
    </source>
</evidence>
<dbReference type="InterPro" id="IPR050250">
    <property type="entry name" value="Macrolide_Exporter_MacB"/>
</dbReference>
<evidence type="ECO:0000256" key="4">
    <source>
        <dbReference type="ARBA" id="ARBA00022989"/>
    </source>
</evidence>
<evidence type="ECO:0000259" key="8">
    <source>
        <dbReference type="Pfam" id="PF12704"/>
    </source>
</evidence>
<feature type="domain" description="ABC3 transporter permease C-terminal" evidence="7">
    <location>
        <begin position="274"/>
        <end position="386"/>
    </location>
</feature>
<evidence type="ECO:0000256" key="5">
    <source>
        <dbReference type="ARBA" id="ARBA00023136"/>
    </source>
</evidence>
<dbReference type="Pfam" id="PF12704">
    <property type="entry name" value="MacB_PCD"/>
    <property type="match status" value="1"/>
</dbReference>
<keyword evidence="2" id="KW-1003">Cell membrane</keyword>
<feature type="transmembrane region" description="Helical" evidence="6">
    <location>
        <begin position="324"/>
        <end position="342"/>
    </location>
</feature>
<keyword evidence="3 6" id="KW-0812">Transmembrane</keyword>
<feature type="transmembrane region" description="Helical" evidence="6">
    <location>
        <begin position="14"/>
        <end position="35"/>
    </location>
</feature>
<name>A0ABY5UZX7_9BACT</name>
<feature type="transmembrane region" description="Helical" evidence="6">
    <location>
        <begin position="406"/>
        <end position="429"/>
    </location>
</feature>
<feature type="transmembrane region" description="Helical" evidence="6">
    <location>
        <begin position="695"/>
        <end position="714"/>
    </location>
</feature>
<dbReference type="Pfam" id="PF02687">
    <property type="entry name" value="FtsX"/>
    <property type="match status" value="2"/>
</dbReference>
<feature type="transmembrane region" description="Helical" evidence="6">
    <location>
        <begin position="729"/>
        <end position="749"/>
    </location>
</feature>
<comment type="subcellular location">
    <subcellularLocation>
        <location evidence="1">Cell membrane</location>
        <topology evidence="1">Multi-pass membrane protein</topology>
    </subcellularLocation>
</comment>
<dbReference type="InterPro" id="IPR025857">
    <property type="entry name" value="MacB_PCD"/>
</dbReference>
<evidence type="ECO:0000256" key="3">
    <source>
        <dbReference type="ARBA" id="ARBA00022692"/>
    </source>
</evidence>
<feature type="domain" description="ABC3 transporter permease C-terminal" evidence="7">
    <location>
        <begin position="646"/>
        <end position="759"/>
    </location>
</feature>
<protein>
    <submittedName>
        <fullName evidence="9">ABC transporter permease</fullName>
    </submittedName>
</protein>
<evidence type="ECO:0000313" key="9">
    <source>
        <dbReference type="EMBL" id="UWN57442.1"/>
    </source>
</evidence>
<evidence type="ECO:0000313" key="10">
    <source>
        <dbReference type="Proteomes" id="UP001059295"/>
    </source>
</evidence>
<dbReference type="GeneID" id="82890331"/>
<feature type="transmembrane region" description="Helical" evidence="6">
    <location>
        <begin position="640"/>
        <end position="665"/>
    </location>
</feature>
<organism evidence="9 10">
    <name type="scientific">Alistipes ihumii AP11</name>
    <dbReference type="NCBI Taxonomy" id="1211813"/>
    <lineage>
        <taxon>Bacteria</taxon>
        <taxon>Pseudomonadati</taxon>
        <taxon>Bacteroidota</taxon>
        <taxon>Bacteroidia</taxon>
        <taxon>Bacteroidales</taxon>
        <taxon>Rikenellaceae</taxon>
        <taxon>Alistipes</taxon>
    </lineage>
</organism>
<feature type="transmembrane region" description="Helical" evidence="6">
    <location>
        <begin position="269"/>
        <end position="292"/>
    </location>
</feature>
<dbReference type="InterPro" id="IPR003838">
    <property type="entry name" value="ABC3_permease_C"/>
</dbReference>
<keyword evidence="5 6" id="KW-0472">Membrane</keyword>
<keyword evidence="10" id="KW-1185">Reference proteome</keyword>
<proteinExistence type="predicted"/>
<gene>
    <name evidence="9" type="ORF">NQ491_01315</name>
</gene>
<keyword evidence="4 6" id="KW-1133">Transmembrane helix</keyword>
<dbReference type="RefSeq" id="WP_081587392.1">
    <property type="nucleotide sequence ID" value="NZ_CAPH01000006.1"/>
</dbReference>
<dbReference type="PANTHER" id="PTHR30572:SF18">
    <property type="entry name" value="ABC-TYPE MACROLIDE FAMILY EXPORT SYSTEM PERMEASE COMPONENT 2"/>
    <property type="match status" value="1"/>
</dbReference>
<dbReference type="Proteomes" id="UP001059295">
    <property type="component" value="Chromosome"/>
</dbReference>
<reference evidence="9" key="1">
    <citation type="journal article" date="2022" name="Cell">
        <title>Design, construction, and in vivo augmentation of a complex gut microbiome.</title>
        <authorList>
            <person name="Cheng A.G."/>
            <person name="Ho P.Y."/>
            <person name="Aranda-Diaz A."/>
            <person name="Jain S."/>
            <person name="Yu F.B."/>
            <person name="Meng X."/>
            <person name="Wang M."/>
            <person name="Iakiviak M."/>
            <person name="Nagashima K."/>
            <person name="Zhao A."/>
            <person name="Murugkar P."/>
            <person name="Patil A."/>
            <person name="Atabakhsh K."/>
            <person name="Weakley A."/>
            <person name="Yan J."/>
            <person name="Brumbaugh A.R."/>
            <person name="Higginbottom S."/>
            <person name="Dimas A."/>
            <person name="Shiver A.L."/>
            <person name="Deutschbauer A."/>
            <person name="Neff N."/>
            <person name="Sonnenburg J.L."/>
            <person name="Huang K.C."/>
            <person name="Fischbach M.A."/>
        </authorList>
    </citation>
    <scope>NUCLEOTIDE SEQUENCE</scope>
    <source>
        <strain evidence="9">AP11</strain>
    </source>
</reference>
<feature type="transmembrane region" description="Helical" evidence="6">
    <location>
        <begin position="362"/>
        <end position="385"/>
    </location>
</feature>
<evidence type="ECO:0000256" key="2">
    <source>
        <dbReference type="ARBA" id="ARBA00022475"/>
    </source>
</evidence>
<dbReference type="PANTHER" id="PTHR30572">
    <property type="entry name" value="MEMBRANE COMPONENT OF TRANSPORTER-RELATED"/>
    <property type="match status" value="1"/>
</dbReference>
<feature type="domain" description="MacB-like periplasmic core" evidence="8">
    <location>
        <begin position="18"/>
        <end position="228"/>
    </location>
</feature>
<accession>A0ABY5UZX7</accession>